<dbReference type="Proteomes" id="UP000289856">
    <property type="component" value="Chromosome"/>
</dbReference>
<dbReference type="Pfam" id="PF08241">
    <property type="entry name" value="Methyltransf_11"/>
    <property type="match status" value="1"/>
</dbReference>
<keyword evidence="3" id="KW-1185">Reference proteome</keyword>
<evidence type="ECO:0000313" key="2">
    <source>
        <dbReference type="EMBL" id="BBI36473.1"/>
    </source>
</evidence>
<name>A0A3T1DEF8_9BACL</name>
<evidence type="ECO:0000313" key="3">
    <source>
        <dbReference type="Proteomes" id="UP000289856"/>
    </source>
</evidence>
<dbReference type="SUPFAM" id="SSF53335">
    <property type="entry name" value="S-adenosyl-L-methionine-dependent methyltransferases"/>
    <property type="match status" value="1"/>
</dbReference>
<proteinExistence type="predicted"/>
<sequence length="179" mass="19900">MTEGFIATANEHHRKANVRYVVGRTHDGLPFPDNYFDLAYTKKGPTSWYKEGNRIVRPGGKIVLLHPGDGNGEGGELGLCFPGLFAPPSAGTPTLDRIQKQLETSGLADILLSTIKETAWVPTPEDVMALVVFRQSEEYSYYAREKCFEQIMVQFGKHASDQGIKTTNNYYLIQAKASE</sequence>
<evidence type="ECO:0000259" key="1">
    <source>
        <dbReference type="Pfam" id="PF08241"/>
    </source>
</evidence>
<dbReference type="EMBL" id="AP019400">
    <property type="protein sequence ID" value="BBI36473.1"/>
    <property type="molecule type" value="Genomic_DNA"/>
</dbReference>
<dbReference type="InterPro" id="IPR029063">
    <property type="entry name" value="SAM-dependent_MTases_sf"/>
</dbReference>
<organism evidence="2 3">
    <name type="scientific">Cohnella abietis</name>
    <dbReference type="NCBI Taxonomy" id="2507935"/>
    <lineage>
        <taxon>Bacteria</taxon>
        <taxon>Bacillati</taxon>
        <taxon>Bacillota</taxon>
        <taxon>Bacilli</taxon>
        <taxon>Bacillales</taxon>
        <taxon>Paenibacillaceae</taxon>
        <taxon>Cohnella</taxon>
    </lineage>
</organism>
<dbReference type="InterPro" id="IPR013216">
    <property type="entry name" value="Methyltransf_11"/>
</dbReference>
<dbReference type="KEGG" id="cohn:KCTCHS21_58720"/>
<accession>A0A3T1DEF8</accession>
<gene>
    <name evidence="2" type="ORF">KCTCHS21_58720</name>
</gene>
<dbReference type="GO" id="GO:0008757">
    <property type="term" value="F:S-adenosylmethionine-dependent methyltransferase activity"/>
    <property type="evidence" value="ECO:0007669"/>
    <property type="project" value="InterPro"/>
</dbReference>
<protein>
    <recommendedName>
        <fullName evidence="1">Methyltransferase type 11 domain-containing protein</fullName>
    </recommendedName>
</protein>
<reference evidence="2 3" key="1">
    <citation type="submission" date="2019-01" db="EMBL/GenBank/DDBJ databases">
        <title>Complete genome sequence of Cohnella hallensis HS21 isolated from Korean fir (Abies koreana) rhizospheric soil.</title>
        <authorList>
            <person name="Jiang L."/>
            <person name="Kang S.W."/>
            <person name="Kim S."/>
            <person name="Jung J."/>
            <person name="Kim C.Y."/>
            <person name="Kim D.H."/>
            <person name="Kim S.W."/>
            <person name="Lee J."/>
        </authorList>
    </citation>
    <scope>NUCLEOTIDE SEQUENCE [LARGE SCALE GENOMIC DNA]</scope>
    <source>
        <strain evidence="2 3">HS21</strain>
    </source>
</reference>
<feature type="domain" description="Methyltransferase type 11" evidence="1">
    <location>
        <begin position="3"/>
        <end position="64"/>
    </location>
</feature>
<dbReference type="AlphaFoldDB" id="A0A3T1DEF8"/>
<dbReference type="Gene3D" id="3.40.50.150">
    <property type="entry name" value="Vaccinia Virus protein VP39"/>
    <property type="match status" value="1"/>
</dbReference>